<dbReference type="GO" id="GO:0006623">
    <property type="term" value="P:protein targeting to vacuole"/>
    <property type="evidence" value="ECO:0007669"/>
    <property type="project" value="InterPro"/>
</dbReference>
<comment type="caution">
    <text evidence="3">The sequence shown here is derived from an EMBL/GenBank/DDBJ whole genome shotgun (WGS) entry which is preliminary data.</text>
</comment>
<keyword evidence="1" id="KW-0732">Signal</keyword>
<dbReference type="InterPro" id="IPR025941">
    <property type="entry name" value="Vps8_central_dom"/>
</dbReference>
<dbReference type="Proteomes" id="UP000605970">
    <property type="component" value="Unassembled WGS sequence"/>
</dbReference>
<dbReference type="GO" id="GO:0030897">
    <property type="term" value="C:HOPS complex"/>
    <property type="evidence" value="ECO:0007669"/>
    <property type="project" value="TreeGrafter"/>
</dbReference>
<protein>
    <submittedName>
        <fullName evidence="3">Vps8 domain-containing protein</fullName>
    </submittedName>
</protein>
<dbReference type="PANTHER" id="PTHR12616:SF8">
    <property type="entry name" value="VACUOLAR PROTEIN SORTING-ASSOCIATED PROTEIN 8 HOMOLOG"/>
    <property type="match status" value="1"/>
</dbReference>
<dbReference type="Pfam" id="PF12816">
    <property type="entry name" value="TPR_Vps8"/>
    <property type="match status" value="1"/>
</dbReference>
<dbReference type="OrthoDB" id="289913at2759"/>
<dbReference type="SUPFAM" id="SSF50978">
    <property type="entry name" value="WD40 repeat-like"/>
    <property type="match status" value="1"/>
</dbReference>
<reference evidence="3" key="1">
    <citation type="journal article" date="2020" name="Ecol. Evol.">
        <title>Genome structure and content of the rice root-knot nematode (Meloidogyne graminicola).</title>
        <authorList>
            <person name="Phan N.T."/>
            <person name="Danchin E.G.J."/>
            <person name="Klopp C."/>
            <person name="Perfus-Barbeoch L."/>
            <person name="Kozlowski D.K."/>
            <person name="Koutsovoulos G.D."/>
            <person name="Lopez-Roques C."/>
            <person name="Bouchez O."/>
            <person name="Zahm M."/>
            <person name="Besnard G."/>
            <person name="Bellafiore S."/>
        </authorList>
    </citation>
    <scope>NUCLEOTIDE SEQUENCE</scope>
    <source>
        <strain evidence="3">VN-18</strain>
    </source>
</reference>
<evidence type="ECO:0000313" key="4">
    <source>
        <dbReference type="Proteomes" id="UP000605970"/>
    </source>
</evidence>
<dbReference type="PANTHER" id="PTHR12616">
    <property type="entry name" value="VACUOLAR PROTEIN SORTING VPS41"/>
    <property type="match status" value="1"/>
</dbReference>
<dbReference type="InterPro" id="IPR045111">
    <property type="entry name" value="Vps41/Vps8"/>
</dbReference>
<dbReference type="EMBL" id="JABEBT010000018">
    <property type="protein sequence ID" value="KAF7637591.1"/>
    <property type="molecule type" value="Genomic_DNA"/>
</dbReference>
<dbReference type="GO" id="GO:0034058">
    <property type="term" value="P:endosomal vesicle fusion"/>
    <property type="evidence" value="ECO:0007669"/>
    <property type="project" value="TreeGrafter"/>
</dbReference>
<evidence type="ECO:0000313" key="3">
    <source>
        <dbReference type="EMBL" id="KAF7637591.1"/>
    </source>
</evidence>
<accession>A0A8S9ZWE4</accession>
<evidence type="ECO:0000256" key="1">
    <source>
        <dbReference type="SAM" id="SignalP"/>
    </source>
</evidence>
<feature type="chain" id="PRO_5035937627" evidence="1">
    <location>
        <begin position="20"/>
        <end position="1026"/>
    </location>
</feature>
<keyword evidence="4" id="KW-1185">Reference proteome</keyword>
<proteinExistence type="predicted"/>
<feature type="signal peptide" evidence="1">
    <location>
        <begin position="1"/>
        <end position="19"/>
    </location>
</feature>
<organism evidence="3 4">
    <name type="scientific">Meloidogyne graminicola</name>
    <dbReference type="NCBI Taxonomy" id="189291"/>
    <lineage>
        <taxon>Eukaryota</taxon>
        <taxon>Metazoa</taxon>
        <taxon>Ecdysozoa</taxon>
        <taxon>Nematoda</taxon>
        <taxon>Chromadorea</taxon>
        <taxon>Rhabditida</taxon>
        <taxon>Tylenchina</taxon>
        <taxon>Tylenchomorpha</taxon>
        <taxon>Tylenchoidea</taxon>
        <taxon>Meloidogynidae</taxon>
        <taxon>Meloidogyninae</taxon>
        <taxon>Meloidogyne</taxon>
    </lineage>
</organism>
<dbReference type="AlphaFoldDB" id="A0A8S9ZWE4"/>
<feature type="domain" description="Vacuolar protein sorting-associated protein 8 central" evidence="2">
    <location>
        <begin position="572"/>
        <end position="758"/>
    </location>
</feature>
<dbReference type="InterPro" id="IPR036322">
    <property type="entry name" value="WD40_repeat_dom_sf"/>
</dbReference>
<evidence type="ECO:0000259" key="2">
    <source>
        <dbReference type="Pfam" id="PF12816"/>
    </source>
</evidence>
<name>A0A8S9ZWE4_9BILA</name>
<dbReference type="Pfam" id="PF23410">
    <property type="entry name" value="Beta-prop_VPS8"/>
    <property type="match status" value="1"/>
</dbReference>
<gene>
    <name evidence="3" type="ORF">Mgra_00002850</name>
</gene>
<dbReference type="GO" id="GO:0005770">
    <property type="term" value="C:late endosome"/>
    <property type="evidence" value="ECO:0007669"/>
    <property type="project" value="TreeGrafter"/>
</dbReference>
<sequence>MTLFILFIFTVLFMEFLQLDDETDKLFGDFTISPFPSSYDSEASCSSAIDFTEQEVLPMGRYGSVPAELTKNYNLDSTLLLRKEDIISKQLDTCRKSQPNYGHLTSLCIGKRLLSVGTSQGFCLIFKKEGNQNLIPFGSISCMDFSLDQSRLAVGFSTGALFIFATNTKANVNNKFIFKSNDVVQPGRGLIHLKYISSNILLIVDNGGNVYEFREKRKFNLKLDGNVRCIFTGCKGEVLNISFVHSSDNSIEILILATFHRIFVLPVKRRSAAFSQLNLYGSPLSPPLIDWREQIVQPLSTARTFSLRLCIARDDEARIYQIKQRVGGDLIFPILQILKFPSSLINLKWINDFSLLALCISEINTEQLQLVELQQFFQNQKSPSLTLSVTPSVVLDISESVKLVYNNADFKGLATGCNAMLLIADSICYHTFVRHTEDNHLYLLGDDAVFRVQLIDQNEQLDSLIKRSDFCSALMFVVDVCCGKLADRITSNTITTANFRSNAFHIIPNLVEQLLEQTMDGIDSGHIDELIIYYKRNFHVIIRSCVLTSHFNLLYDFVYPRVQKDTLCRSTFLEILEEFVSEKSLDHPPPSLVNDYLNYLLNEGQIPQFEQSVVRLPVESMDLHQVMSACREHQLFDANCYVLNNAMRDYITPLIEQFDLINRFVHKQVLSDHEIVQGNKLLLYLSCCLSGHAYPYGELPDDNLTFLYNYIRPFQLNILLILSQYLWKMVVKSIEKQTFPHLNILLKFDAQQFLNVISTCADSPVFAKCEGRLKRLVDMLISKCVEEEGDEDLELINELGPLIISFINGLLQKGSIPKDIYLFTKLIERVFSRRTFPCPRIQKDAEQSAVELLRLIPEIDLDKILEIVQHVPYIHICAYIFIVRREYFKLLECFFNPLNVFSTLTDLVGILREIDLQESLRLIMQRATRDCVRKELFSKWTKIALKRDASSQITLTTTNDQIFPYSSSSTSNIPSEERHTVSVIFRELEKAFQLKTGPPPISVHLLKQKNLTKNTSSSTSLFAPIN</sequence>